<dbReference type="PANTHER" id="PTHR10039:SF5">
    <property type="entry name" value="NACHT DOMAIN-CONTAINING PROTEIN"/>
    <property type="match status" value="1"/>
</dbReference>
<gene>
    <name evidence="4" type="ORF">PGQ11_015640</name>
</gene>
<evidence type="ECO:0000259" key="3">
    <source>
        <dbReference type="Pfam" id="PF25053"/>
    </source>
</evidence>
<organism evidence="4 5">
    <name type="scientific">Apiospora arundinis</name>
    <dbReference type="NCBI Taxonomy" id="335852"/>
    <lineage>
        <taxon>Eukaryota</taxon>
        <taxon>Fungi</taxon>
        <taxon>Dikarya</taxon>
        <taxon>Ascomycota</taxon>
        <taxon>Pezizomycotina</taxon>
        <taxon>Sordariomycetes</taxon>
        <taxon>Xylariomycetidae</taxon>
        <taxon>Amphisphaeriales</taxon>
        <taxon>Apiosporaceae</taxon>
        <taxon>Apiospora</taxon>
    </lineage>
</organism>
<proteinExistence type="predicted"/>
<dbReference type="Pfam" id="PF25053">
    <property type="entry name" value="DUF7791"/>
    <property type="match status" value="1"/>
</dbReference>
<dbReference type="Pfam" id="PF24883">
    <property type="entry name" value="NPHP3_N"/>
    <property type="match status" value="1"/>
</dbReference>
<reference evidence="4 5" key="1">
    <citation type="journal article" date="2024" name="IMA Fungus">
        <title>Apiospora arundinis, a panoply of carbohydrate-active enzymes and secondary metabolites.</title>
        <authorList>
            <person name="Sorensen T."/>
            <person name="Petersen C."/>
            <person name="Muurmann A.T."/>
            <person name="Christiansen J.V."/>
            <person name="Brundto M.L."/>
            <person name="Overgaard C.K."/>
            <person name="Boysen A.T."/>
            <person name="Wollenberg R.D."/>
            <person name="Larsen T.O."/>
            <person name="Sorensen J.L."/>
            <person name="Nielsen K.L."/>
            <person name="Sondergaard T.E."/>
        </authorList>
    </citation>
    <scope>NUCLEOTIDE SEQUENCE [LARGE SCALE GENOMIC DNA]</scope>
    <source>
        <strain evidence="4 5">AAU 773</strain>
    </source>
</reference>
<keyword evidence="5" id="KW-1185">Reference proteome</keyword>
<feature type="domain" description="DUF7791" evidence="3">
    <location>
        <begin position="521"/>
        <end position="656"/>
    </location>
</feature>
<dbReference type="EMBL" id="JAPCWZ010000010">
    <property type="protein sequence ID" value="KAK8849160.1"/>
    <property type="molecule type" value="Genomic_DNA"/>
</dbReference>
<evidence type="ECO:0000256" key="1">
    <source>
        <dbReference type="ARBA" id="ARBA00022737"/>
    </source>
</evidence>
<dbReference type="InterPro" id="IPR027417">
    <property type="entry name" value="P-loop_NTPase"/>
</dbReference>
<evidence type="ECO:0000313" key="4">
    <source>
        <dbReference type="EMBL" id="KAK8849160.1"/>
    </source>
</evidence>
<dbReference type="Gene3D" id="3.40.50.300">
    <property type="entry name" value="P-loop containing nucleotide triphosphate hydrolases"/>
    <property type="match status" value="1"/>
</dbReference>
<protein>
    <submittedName>
        <fullName evidence="4">Small s protein</fullName>
    </submittedName>
</protein>
<sequence>MAEVIGLTASIVSLVDIAIKIVSTGRSLYGSLNDTPDEIGRLSLVIEDIRRRNFPLRQRAVARPHDLCEDEKEAMNLANECDDIVKKLDKIFDKLKIRDGHSRTLEVTRVTFRQLMGKKEVTDLCTQLRLLDKQVRINMNRALQGKSHSATMAEIRAIHQSADHLAINFSSRLEDIQEETILKLSGISKSLEEHDAQTTSLLTKLHSLEIEKVNREKKIRVIESLHFTEINRRWSIIEDADTFTNSWIFDESQTSFMSWLKSGSGMFWIGGKPGSGKSTLMKFAFKDCQTQKALRQWAGSRELHTASYFFWNQGFEMQKSKVGLLQSLLYQILSRAPDLIPDICYDHPAHEQWEFNALRLAFQTITEREDVPTKFCFFIDGLDEYGGDEEDLSHVLSSLSHGPHVKFCVSSRHRPFLENIFQQKEYSLAIEDFTMGDMMAHVRRILSQNKKFRLLENADALLKEMVETIAKHAQGVWLWVYLITRDMAKAVNHDEPSAKLREIMGMFPKDLEAYFERVINKIEQPYRHEMAKIFLITLEEVQPLPLYAFSLLDKEDQNPLYAVEAQMSPITEEELSSVETPWRSRIINRCGDLLTVSPGRHPTFLRNPVDFMHRTVRDFLQDCYLPRLKRELGALKYSPLLSLCNMSLYLLKKLARNDLSRPRLRKDSIRRTIGLVDELLYYAREYEVMEGDYSVLVPILDEVDRVNRVHAGNLRNHWTHARDLPAARGLDEYREGGNCNYLALAVQARLVCYVREKLQAHRTMMKKSGRPLLDYALRPRRVTAIQMPYHSDRDDPSVDVNMVRLLLDFGASPNQQVYLNDGRTVWALFLLSMYETKNRDEDNPDLTGAWYAACDLLVQHGASPDCWLEDAGSTRLTASLVLEKVFGPEKAQSLTTMMKQMQAQIPKNVTWFSRFRAGFGLLEAPS</sequence>
<dbReference type="InterPro" id="IPR056884">
    <property type="entry name" value="NPHP3-like_N"/>
</dbReference>
<dbReference type="Proteomes" id="UP001390339">
    <property type="component" value="Unassembled WGS sequence"/>
</dbReference>
<name>A0ABR2HLY5_9PEZI</name>
<feature type="domain" description="Nephrocystin 3-like N-terminal" evidence="2">
    <location>
        <begin position="244"/>
        <end position="412"/>
    </location>
</feature>
<keyword evidence="1" id="KW-0677">Repeat</keyword>
<dbReference type="InterPro" id="IPR056693">
    <property type="entry name" value="DUF7791"/>
</dbReference>
<evidence type="ECO:0000313" key="5">
    <source>
        <dbReference type="Proteomes" id="UP001390339"/>
    </source>
</evidence>
<accession>A0ABR2HLY5</accession>
<dbReference type="SUPFAM" id="SSF52540">
    <property type="entry name" value="P-loop containing nucleoside triphosphate hydrolases"/>
    <property type="match status" value="1"/>
</dbReference>
<comment type="caution">
    <text evidence="4">The sequence shown here is derived from an EMBL/GenBank/DDBJ whole genome shotgun (WGS) entry which is preliminary data.</text>
</comment>
<evidence type="ECO:0000259" key="2">
    <source>
        <dbReference type="Pfam" id="PF24883"/>
    </source>
</evidence>
<dbReference type="PANTHER" id="PTHR10039">
    <property type="entry name" value="AMELOGENIN"/>
    <property type="match status" value="1"/>
</dbReference>